<evidence type="ECO:0000313" key="2">
    <source>
        <dbReference type="EMBL" id="KAG9390097.1"/>
    </source>
</evidence>
<name>A0A8J6E128_9EUKA</name>
<keyword evidence="2" id="KW-0966">Cell projection</keyword>
<evidence type="ECO:0000256" key="1">
    <source>
        <dbReference type="SAM" id="MobiDB-lite"/>
    </source>
</evidence>
<reference evidence="2" key="1">
    <citation type="submission" date="2021-05" db="EMBL/GenBank/DDBJ databases">
        <title>A free-living protist that lacks canonical eukaryotic 1 DNA replication and segregation systems.</title>
        <authorList>
            <person name="Salas-Leiva D.E."/>
            <person name="Tromer E.C."/>
            <person name="Curtis B.A."/>
            <person name="Jerlstrom-Hultqvist J."/>
            <person name="Kolisko M."/>
            <person name="Yi Z."/>
            <person name="Salas-Leiva J.S."/>
            <person name="Gallot-Lavallee L."/>
            <person name="Kops G.J.P.L."/>
            <person name="Archibald J.M."/>
            <person name="Simpson A.G.B."/>
            <person name="Roger A.J."/>
        </authorList>
    </citation>
    <scope>NUCLEOTIDE SEQUENCE</scope>
    <source>
        <strain evidence="2">BICM</strain>
    </source>
</reference>
<protein>
    <submittedName>
        <fullName evidence="2">Flagellar associated protein</fullName>
    </submittedName>
</protein>
<dbReference type="EMBL" id="JAHDYR010000066">
    <property type="protein sequence ID" value="KAG9390097.1"/>
    <property type="molecule type" value="Genomic_DNA"/>
</dbReference>
<dbReference type="Proteomes" id="UP000717585">
    <property type="component" value="Unassembled WGS sequence"/>
</dbReference>
<keyword evidence="2" id="KW-0969">Cilium</keyword>
<gene>
    <name evidence="2" type="ORF">J8273_8134</name>
</gene>
<accession>A0A8J6E128</accession>
<evidence type="ECO:0000313" key="3">
    <source>
        <dbReference type="Proteomes" id="UP000717585"/>
    </source>
</evidence>
<keyword evidence="2" id="KW-0282">Flagellum</keyword>
<proteinExistence type="predicted"/>
<keyword evidence="3" id="KW-1185">Reference proteome</keyword>
<comment type="caution">
    <text evidence="2">The sequence shown here is derived from an EMBL/GenBank/DDBJ whole genome shotgun (WGS) entry which is preliminary data.</text>
</comment>
<feature type="region of interest" description="Disordered" evidence="1">
    <location>
        <begin position="165"/>
        <end position="200"/>
    </location>
</feature>
<feature type="region of interest" description="Disordered" evidence="1">
    <location>
        <begin position="38"/>
        <end position="58"/>
    </location>
</feature>
<dbReference type="OrthoDB" id="10261433at2759"/>
<dbReference type="AlphaFoldDB" id="A0A8J6E128"/>
<sequence>MNYDEPVRRVQPRTREERRALANVDEVQKVRLAQRREGFASYENPGNIAKPSTRDPGYIDEADRFNTDVQELIHEDQYAKKVKNEAVLSRKRAVEADRLEAVKQRNEESMRADEERLDFLVSADYGRKNRSGAAYDPITLDYGDGKDGERLKFEDDSAVWRAQMRARSLDQRGNSQFNPITGKERRVPDVAPKPFKPEWM</sequence>
<organism evidence="2 3">
    <name type="scientific">Carpediemonas membranifera</name>
    <dbReference type="NCBI Taxonomy" id="201153"/>
    <lineage>
        <taxon>Eukaryota</taxon>
        <taxon>Metamonada</taxon>
        <taxon>Carpediemonas-like organisms</taxon>
        <taxon>Carpediemonas</taxon>
    </lineage>
</organism>